<dbReference type="Proteomes" id="UP000262524">
    <property type="component" value="Unassembled WGS sequence"/>
</dbReference>
<keyword evidence="1" id="KW-0472">Membrane</keyword>
<accession>A0A374NRL4</accession>
<dbReference type="AlphaFoldDB" id="A0A374NRL4"/>
<feature type="transmembrane region" description="Helical" evidence="1">
    <location>
        <begin position="164"/>
        <end position="182"/>
    </location>
</feature>
<feature type="transmembrane region" description="Helical" evidence="1">
    <location>
        <begin position="12"/>
        <end position="30"/>
    </location>
</feature>
<name>A0A374NRL4_9FIRM</name>
<keyword evidence="1" id="KW-1133">Transmembrane helix</keyword>
<keyword evidence="1" id="KW-0812">Transmembrane</keyword>
<dbReference type="GO" id="GO:0051751">
    <property type="term" value="F:alpha-1,4-mannosyltransferase activity"/>
    <property type="evidence" value="ECO:0007669"/>
    <property type="project" value="InterPro"/>
</dbReference>
<evidence type="ECO:0000256" key="1">
    <source>
        <dbReference type="SAM" id="Phobius"/>
    </source>
</evidence>
<feature type="transmembrane region" description="Helical" evidence="1">
    <location>
        <begin position="99"/>
        <end position="117"/>
    </location>
</feature>
<dbReference type="GO" id="GO:0016020">
    <property type="term" value="C:membrane"/>
    <property type="evidence" value="ECO:0007669"/>
    <property type="project" value="InterPro"/>
</dbReference>
<dbReference type="GO" id="GO:0006506">
    <property type="term" value="P:GPI anchor biosynthetic process"/>
    <property type="evidence" value="ECO:0007669"/>
    <property type="project" value="InterPro"/>
</dbReference>
<evidence type="ECO:0008006" key="4">
    <source>
        <dbReference type="Google" id="ProtNLM"/>
    </source>
</evidence>
<evidence type="ECO:0000313" key="2">
    <source>
        <dbReference type="EMBL" id="RGI89231.1"/>
    </source>
</evidence>
<protein>
    <recommendedName>
        <fullName evidence="4">DUF2029 domain-containing protein</fullName>
    </recommendedName>
</protein>
<organism evidence="2 3">
    <name type="scientific">Anaerobutyricum hallii</name>
    <dbReference type="NCBI Taxonomy" id="39488"/>
    <lineage>
        <taxon>Bacteria</taxon>
        <taxon>Bacillati</taxon>
        <taxon>Bacillota</taxon>
        <taxon>Clostridia</taxon>
        <taxon>Lachnospirales</taxon>
        <taxon>Lachnospiraceae</taxon>
        <taxon>Anaerobutyricum</taxon>
    </lineage>
</organism>
<feature type="transmembrane region" description="Helical" evidence="1">
    <location>
        <begin position="63"/>
        <end position="87"/>
    </location>
</feature>
<comment type="caution">
    <text evidence="2">The sequence shown here is derived from an EMBL/GenBank/DDBJ whole genome shotgun (WGS) entry which is preliminary data.</text>
</comment>
<feature type="transmembrane region" description="Helical" evidence="1">
    <location>
        <begin position="36"/>
        <end position="56"/>
    </location>
</feature>
<dbReference type="EMBL" id="QSOE01000027">
    <property type="protein sequence ID" value="RGI89231.1"/>
    <property type="molecule type" value="Genomic_DNA"/>
</dbReference>
<sequence>MGGIWAKNIWKKNALECFLIFGCIFMSPVVILNSSFWAQCDSIYCFFCIVTLYLLFQKKYWLAMFFWGAAFSFKLQAVFILPMIMLMYIKNKDFPLKKFVGSIVSIVCLALPGILNGRNILDILKIYFGQVSGDADSIFYNYPGICNIFINADSVSDNRMYIKSLCLILAFCVLGMFCVWVIYQKIEFTSYTFTFTAFILTYTAV</sequence>
<dbReference type="GO" id="GO:0004376">
    <property type="term" value="F:GPI mannosyltransferase activity"/>
    <property type="evidence" value="ECO:0007669"/>
    <property type="project" value="InterPro"/>
</dbReference>
<evidence type="ECO:0000313" key="3">
    <source>
        <dbReference type="Proteomes" id="UP000262524"/>
    </source>
</evidence>
<feature type="non-terminal residue" evidence="2">
    <location>
        <position position="205"/>
    </location>
</feature>
<dbReference type="RefSeq" id="WP_330423821.1">
    <property type="nucleotide sequence ID" value="NZ_QSOE01000027.1"/>
</dbReference>
<reference evidence="2 3" key="1">
    <citation type="submission" date="2018-08" db="EMBL/GenBank/DDBJ databases">
        <title>A genome reference for cultivated species of the human gut microbiota.</title>
        <authorList>
            <person name="Zou Y."/>
            <person name="Xue W."/>
            <person name="Luo G."/>
        </authorList>
    </citation>
    <scope>NUCLEOTIDE SEQUENCE [LARGE SCALE GENOMIC DNA]</scope>
    <source>
        <strain evidence="2 3">TM10-1AC</strain>
    </source>
</reference>
<proteinExistence type="predicted"/>
<dbReference type="Pfam" id="PF05007">
    <property type="entry name" value="Mannosyl_trans"/>
    <property type="match status" value="1"/>
</dbReference>
<gene>
    <name evidence="2" type="ORF">DXD91_05935</name>
</gene>
<dbReference type="InterPro" id="IPR007704">
    <property type="entry name" value="PIG-M"/>
</dbReference>